<dbReference type="SUPFAM" id="SSF143120">
    <property type="entry name" value="YefM-like"/>
    <property type="match status" value="1"/>
</dbReference>
<dbReference type="InterPro" id="IPR036165">
    <property type="entry name" value="YefM-like_sf"/>
</dbReference>
<dbReference type="AlphaFoldDB" id="A0A6J5F7Q1"/>
<accession>A0A6J5F7Q1</accession>
<comment type="similarity">
    <text evidence="1">Belongs to the phD/YefM antitoxin family.</text>
</comment>
<keyword evidence="4" id="KW-1185">Reference proteome</keyword>
<dbReference type="NCBIfam" id="TIGR01552">
    <property type="entry name" value="phd_fam"/>
    <property type="match status" value="1"/>
</dbReference>
<dbReference type="Proteomes" id="UP000494363">
    <property type="component" value="Unassembled WGS sequence"/>
</dbReference>
<evidence type="ECO:0000313" key="4">
    <source>
        <dbReference type="Proteomes" id="UP000494363"/>
    </source>
</evidence>
<protein>
    <submittedName>
        <fullName evidence="3">Uncharacterized protein</fullName>
    </submittedName>
</protein>
<evidence type="ECO:0000256" key="2">
    <source>
        <dbReference type="SAM" id="MobiDB-lite"/>
    </source>
</evidence>
<feature type="region of interest" description="Disordered" evidence="2">
    <location>
        <begin position="61"/>
        <end position="85"/>
    </location>
</feature>
<dbReference type="Gene3D" id="3.40.1620.10">
    <property type="entry name" value="YefM-like domain"/>
    <property type="match status" value="1"/>
</dbReference>
<gene>
    <name evidence="3" type="ORF">LMG29542_08320</name>
</gene>
<reference evidence="3 4" key="1">
    <citation type="submission" date="2020-04" db="EMBL/GenBank/DDBJ databases">
        <authorList>
            <person name="De Canck E."/>
        </authorList>
    </citation>
    <scope>NUCLEOTIDE SEQUENCE [LARGE SCALE GENOMIC DNA]</scope>
    <source>
        <strain evidence="3 4">LMG 29542</strain>
    </source>
</reference>
<name>A0A6J5F7Q1_9BURK</name>
<evidence type="ECO:0000313" key="3">
    <source>
        <dbReference type="EMBL" id="CAB3774938.1"/>
    </source>
</evidence>
<dbReference type="EMBL" id="CADIKH010000208">
    <property type="protein sequence ID" value="CAB3774938.1"/>
    <property type="molecule type" value="Genomic_DNA"/>
</dbReference>
<dbReference type="RefSeq" id="WP_175233358.1">
    <property type="nucleotide sequence ID" value="NZ_CADIKH010000208.1"/>
</dbReference>
<organism evidence="3 4">
    <name type="scientific">Paraburkholderia humisilvae</name>
    <dbReference type="NCBI Taxonomy" id="627669"/>
    <lineage>
        <taxon>Bacteria</taxon>
        <taxon>Pseudomonadati</taxon>
        <taxon>Pseudomonadota</taxon>
        <taxon>Betaproteobacteria</taxon>
        <taxon>Burkholderiales</taxon>
        <taxon>Burkholderiaceae</taxon>
        <taxon>Paraburkholderia</taxon>
    </lineage>
</organism>
<proteinExistence type="inferred from homology"/>
<evidence type="ECO:0000256" key="1">
    <source>
        <dbReference type="ARBA" id="ARBA00009981"/>
    </source>
</evidence>
<sequence length="85" mass="9392">MTTITATDLARRTSQILDDVLRGDEVVVERNETPIARIIPARRVVTVAQLLATLPSGMTRKEGQAWQDDMKGGPFDDRVGEPWAS</sequence>